<evidence type="ECO:0000313" key="2">
    <source>
        <dbReference type="Proteomes" id="UP001278500"/>
    </source>
</evidence>
<evidence type="ECO:0000313" key="1">
    <source>
        <dbReference type="EMBL" id="KAK3343122.1"/>
    </source>
</evidence>
<sequence length="281" mass="32551">MVERVQLQETVKVPARRLSRYYHYAAIPAIEWFTRLYIEPVLKPPSYGRVSLPRIKFPYCPTPLYYPEFYESVLESARSEWQKNGIKLHPFEVARMIPQDGRIDLAYNLWWRQILDGLRWQTRKPTREGSLQAEAVDTSTDTNTLRQQFMAKEGKEEVRRLSCFLVDFLKHGEFGVWDFSPRILHSPDENTSRYVSYVKHIIVATSYSSFEGHVYGITQPKNKGDLYPFWHPLKDCPNDTFPTSRGTAAWNRVILLEGLKDVATTSTPVDLCSPPGTSART</sequence>
<dbReference type="Proteomes" id="UP001278500">
    <property type="component" value="Unassembled WGS sequence"/>
</dbReference>
<reference evidence="1" key="2">
    <citation type="submission" date="2023-06" db="EMBL/GenBank/DDBJ databases">
        <authorList>
            <consortium name="Lawrence Berkeley National Laboratory"/>
            <person name="Haridas S."/>
            <person name="Hensen N."/>
            <person name="Bonometti L."/>
            <person name="Westerberg I."/>
            <person name="Brannstrom I.O."/>
            <person name="Guillou S."/>
            <person name="Cros-Aarteil S."/>
            <person name="Calhoun S."/>
            <person name="Kuo A."/>
            <person name="Mondo S."/>
            <person name="Pangilinan J."/>
            <person name="Riley R."/>
            <person name="Labutti K."/>
            <person name="Andreopoulos B."/>
            <person name="Lipzen A."/>
            <person name="Chen C."/>
            <person name="Yanf M."/>
            <person name="Daum C."/>
            <person name="Ng V."/>
            <person name="Clum A."/>
            <person name="Steindorff A."/>
            <person name="Ohm R."/>
            <person name="Martin F."/>
            <person name="Silar P."/>
            <person name="Natvig D."/>
            <person name="Lalanne C."/>
            <person name="Gautier V."/>
            <person name="Ament-Velasquez S.L."/>
            <person name="Kruys A."/>
            <person name="Hutchinson M.I."/>
            <person name="Powell A.J."/>
            <person name="Barry K."/>
            <person name="Miller A.N."/>
            <person name="Grigoriev I.V."/>
            <person name="Debuchy R."/>
            <person name="Gladieux P."/>
            <person name="Thoren M.H."/>
            <person name="Johannesson H."/>
        </authorList>
    </citation>
    <scope>NUCLEOTIDE SEQUENCE</scope>
    <source>
        <strain evidence="1">CBS 560.94</strain>
    </source>
</reference>
<proteinExistence type="predicted"/>
<comment type="caution">
    <text evidence="1">The sequence shown here is derived from an EMBL/GenBank/DDBJ whole genome shotgun (WGS) entry which is preliminary data.</text>
</comment>
<organism evidence="1 2">
    <name type="scientific">Neurospora tetraspora</name>
    <dbReference type="NCBI Taxonomy" id="94610"/>
    <lineage>
        <taxon>Eukaryota</taxon>
        <taxon>Fungi</taxon>
        <taxon>Dikarya</taxon>
        <taxon>Ascomycota</taxon>
        <taxon>Pezizomycotina</taxon>
        <taxon>Sordariomycetes</taxon>
        <taxon>Sordariomycetidae</taxon>
        <taxon>Sordariales</taxon>
        <taxon>Sordariaceae</taxon>
        <taxon>Neurospora</taxon>
    </lineage>
</organism>
<protein>
    <submittedName>
        <fullName evidence="1">Uncharacterized protein</fullName>
    </submittedName>
</protein>
<dbReference type="EMBL" id="JAUEPP010000005">
    <property type="protein sequence ID" value="KAK3343122.1"/>
    <property type="molecule type" value="Genomic_DNA"/>
</dbReference>
<keyword evidence="2" id="KW-1185">Reference proteome</keyword>
<dbReference type="RefSeq" id="XP_062680915.1">
    <property type="nucleotide sequence ID" value="XM_062822319.1"/>
</dbReference>
<dbReference type="AlphaFoldDB" id="A0AAE0MS77"/>
<gene>
    <name evidence="1" type="ORF">B0H65DRAFT_240863</name>
</gene>
<reference evidence="1" key="1">
    <citation type="journal article" date="2023" name="Mol. Phylogenet. Evol.">
        <title>Genome-scale phylogeny and comparative genomics of the fungal order Sordariales.</title>
        <authorList>
            <person name="Hensen N."/>
            <person name="Bonometti L."/>
            <person name="Westerberg I."/>
            <person name="Brannstrom I.O."/>
            <person name="Guillou S."/>
            <person name="Cros-Aarteil S."/>
            <person name="Calhoun S."/>
            <person name="Haridas S."/>
            <person name="Kuo A."/>
            <person name="Mondo S."/>
            <person name="Pangilinan J."/>
            <person name="Riley R."/>
            <person name="LaButti K."/>
            <person name="Andreopoulos B."/>
            <person name="Lipzen A."/>
            <person name="Chen C."/>
            <person name="Yan M."/>
            <person name="Daum C."/>
            <person name="Ng V."/>
            <person name="Clum A."/>
            <person name="Steindorff A."/>
            <person name="Ohm R.A."/>
            <person name="Martin F."/>
            <person name="Silar P."/>
            <person name="Natvig D.O."/>
            <person name="Lalanne C."/>
            <person name="Gautier V."/>
            <person name="Ament-Velasquez S.L."/>
            <person name="Kruys A."/>
            <person name="Hutchinson M.I."/>
            <person name="Powell A.J."/>
            <person name="Barry K."/>
            <person name="Miller A.N."/>
            <person name="Grigoriev I.V."/>
            <person name="Debuchy R."/>
            <person name="Gladieux P."/>
            <person name="Hiltunen Thoren M."/>
            <person name="Johannesson H."/>
        </authorList>
    </citation>
    <scope>NUCLEOTIDE SEQUENCE</scope>
    <source>
        <strain evidence="1">CBS 560.94</strain>
    </source>
</reference>
<accession>A0AAE0MS77</accession>
<dbReference type="GeneID" id="87859473"/>
<name>A0AAE0MS77_9PEZI</name>